<dbReference type="PANTHER" id="PTHR43166:SF9">
    <property type="entry name" value="GLUTAMATE_ASPARTATE IMPORT ATP-BINDING PROTEIN GLTL"/>
    <property type="match status" value="1"/>
</dbReference>
<protein>
    <submittedName>
        <fullName evidence="11">Amino acid ABC transporter ATP-binding protein, PAAT family</fullName>
    </submittedName>
</protein>
<dbReference type="FunFam" id="3.40.50.300:FF:000020">
    <property type="entry name" value="Amino acid ABC transporter ATP-binding component"/>
    <property type="match status" value="1"/>
</dbReference>
<dbReference type="PIRSF" id="PIRSF039085">
    <property type="entry name" value="ABC_ATPase_HisP"/>
    <property type="match status" value="1"/>
</dbReference>
<proteinExistence type="inferred from homology"/>
<dbReference type="GO" id="GO:0005886">
    <property type="term" value="C:plasma membrane"/>
    <property type="evidence" value="ECO:0007669"/>
    <property type="project" value="UniProtKB-SubCell"/>
</dbReference>
<evidence type="ECO:0000313" key="11">
    <source>
        <dbReference type="EMBL" id="SDR62678.1"/>
    </source>
</evidence>
<feature type="domain" description="ABC transporter" evidence="10">
    <location>
        <begin position="32"/>
        <end position="266"/>
    </location>
</feature>
<reference evidence="12" key="1">
    <citation type="submission" date="2016-10" db="EMBL/GenBank/DDBJ databases">
        <authorList>
            <person name="Varghese N."/>
            <person name="Submissions S."/>
        </authorList>
    </citation>
    <scope>NUCLEOTIDE SEQUENCE [LARGE SCALE GENOMIC DNA]</scope>
    <source>
        <strain evidence="12">DUS833</strain>
    </source>
</reference>
<comment type="similarity">
    <text evidence="2">Belongs to the ABC transporter superfamily.</text>
</comment>
<dbReference type="STRING" id="157910.SAMN05445850_8350"/>
<dbReference type="GO" id="GO:0005524">
    <property type="term" value="F:ATP binding"/>
    <property type="evidence" value="ECO:0007669"/>
    <property type="project" value="UniProtKB-KW"/>
</dbReference>
<evidence type="ECO:0000256" key="1">
    <source>
        <dbReference type="ARBA" id="ARBA00004202"/>
    </source>
</evidence>
<keyword evidence="5" id="KW-0997">Cell inner membrane</keyword>
<dbReference type="EMBL" id="FNKX01000005">
    <property type="protein sequence ID" value="SDR62678.1"/>
    <property type="molecule type" value="Genomic_DNA"/>
</dbReference>
<keyword evidence="8" id="KW-0029">Amino-acid transport</keyword>
<dbReference type="Gene3D" id="3.40.50.300">
    <property type="entry name" value="P-loop containing nucleotide triphosphate hydrolases"/>
    <property type="match status" value="1"/>
</dbReference>
<dbReference type="Proteomes" id="UP000199365">
    <property type="component" value="Unassembled WGS sequence"/>
</dbReference>
<sequence length="270" mass="29098">MNAPIRILSELADQPAPGASERRVAAESASMISASGIEKAFGSVHVLNGVSMSVAEGEVVALIGASGSGKSTLLRCLNLLETPDAGTIHIDGDDVLSRKYDVNKLRRKIGMVFQNFNLFTNMTVLENVTLGPTRLLGMSKLQARDKAEELLAKVGLSDKANVVPQKLSGGQKQRVAIARALAMKPSVLLFDEPTSALDPEMVREVLDVIRNLARDGMTMVVVTHEMGFAREASKRVAFMHGGKILEIGPPAQVLGNPREERTREFLSKVL</sequence>
<dbReference type="Pfam" id="PF00005">
    <property type="entry name" value="ABC_tran"/>
    <property type="match status" value="1"/>
</dbReference>
<evidence type="ECO:0000259" key="10">
    <source>
        <dbReference type="PROSITE" id="PS50893"/>
    </source>
</evidence>
<comment type="subcellular location">
    <subcellularLocation>
        <location evidence="1">Cell membrane</location>
        <topology evidence="1">Peripheral membrane protein</topology>
    </subcellularLocation>
</comment>
<evidence type="ECO:0000313" key="12">
    <source>
        <dbReference type="Proteomes" id="UP000199365"/>
    </source>
</evidence>
<evidence type="ECO:0000256" key="9">
    <source>
        <dbReference type="ARBA" id="ARBA00023136"/>
    </source>
</evidence>
<evidence type="ECO:0000256" key="7">
    <source>
        <dbReference type="ARBA" id="ARBA00022840"/>
    </source>
</evidence>
<keyword evidence="7 11" id="KW-0067">ATP-binding</keyword>
<evidence type="ECO:0000256" key="5">
    <source>
        <dbReference type="ARBA" id="ARBA00022519"/>
    </source>
</evidence>
<dbReference type="GO" id="GO:0016887">
    <property type="term" value="F:ATP hydrolysis activity"/>
    <property type="evidence" value="ECO:0007669"/>
    <property type="project" value="InterPro"/>
</dbReference>
<gene>
    <name evidence="11" type="ORF">SAMN05445850_8350</name>
</gene>
<dbReference type="CDD" id="cd03262">
    <property type="entry name" value="ABC_HisP_GlnQ"/>
    <property type="match status" value="1"/>
</dbReference>
<keyword evidence="3" id="KW-0813">Transport</keyword>
<dbReference type="InterPro" id="IPR003439">
    <property type="entry name" value="ABC_transporter-like_ATP-bd"/>
</dbReference>
<keyword evidence="12" id="KW-1185">Reference proteome</keyword>
<dbReference type="PROSITE" id="PS00211">
    <property type="entry name" value="ABC_TRANSPORTER_1"/>
    <property type="match status" value="1"/>
</dbReference>
<accession>A0A1H1KK27</accession>
<keyword evidence="4" id="KW-1003">Cell membrane</keyword>
<dbReference type="InterPro" id="IPR003593">
    <property type="entry name" value="AAA+_ATPase"/>
</dbReference>
<dbReference type="PANTHER" id="PTHR43166">
    <property type="entry name" value="AMINO ACID IMPORT ATP-BINDING PROTEIN"/>
    <property type="match status" value="1"/>
</dbReference>
<organism evidence="11 12">
    <name type="scientific">Paraburkholderia tuberum</name>
    <dbReference type="NCBI Taxonomy" id="157910"/>
    <lineage>
        <taxon>Bacteria</taxon>
        <taxon>Pseudomonadati</taxon>
        <taxon>Pseudomonadota</taxon>
        <taxon>Betaproteobacteria</taxon>
        <taxon>Burkholderiales</taxon>
        <taxon>Burkholderiaceae</taxon>
        <taxon>Paraburkholderia</taxon>
    </lineage>
</organism>
<dbReference type="AlphaFoldDB" id="A0A1H1KK27"/>
<dbReference type="InterPro" id="IPR050086">
    <property type="entry name" value="MetN_ABC_transporter-like"/>
</dbReference>
<name>A0A1H1KK27_9BURK</name>
<evidence type="ECO:0000256" key="3">
    <source>
        <dbReference type="ARBA" id="ARBA00022448"/>
    </source>
</evidence>
<dbReference type="InterPro" id="IPR030679">
    <property type="entry name" value="ABC_ATPase_HisP-typ"/>
</dbReference>
<dbReference type="PROSITE" id="PS50893">
    <property type="entry name" value="ABC_TRANSPORTER_2"/>
    <property type="match status" value="1"/>
</dbReference>
<dbReference type="InterPro" id="IPR017871">
    <property type="entry name" value="ABC_transporter-like_CS"/>
</dbReference>
<evidence type="ECO:0000256" key="6">
    <source>
        <dbReference type="ARBA" id="ARBA00022741"/>
    </source>
</evidence>
<keyword evidence="9" id="KW-0472">Membrane</keyword>
<dbReference type="InterPro" id="IPR027417">
    <property type="entry name" value="P-loop_NTPase"/>
</dbReference>
<keyword evidence="6" id="KW-0547">Nucleotide-binding</keyword>
<evidence type="ECO:0000256" key="2">
    <source>
        <dbReference type="ARBA" id="ARBA00005417"/>
    </source>
</evidence>
<dbReference type="SMART" id="SM00382">
    <property type="entry name" value="AAA"/>
    <property type="match status" value="1"/>
</dbReference>
<dbReference type="SUPFAM" id="SSF52540">
    <property type="entry name" value="P-loop containing nucleoside triphosphate hydrolases"/>
    <property type="match status" value="1"/>
</dbReference>
<dbReference type="GO" id="GO:0015424">
    <property type="term" value="F:ABC-type amino acid transporter activity"/>
    <property type="evidence" value="ECO:0007669"/>
    <property type="project" value="InterPro"/>
</dbReference>
<evidence type="ECO:0000256" key="4">
    <source>
        <dbReference type="ARBA" id="ARBA00022475"/>
    </source>
</evidence>
<evidence type="ECO:0000256" key="8">
    <source>
        <dbReference type="ARBA" id="ARBA00022970"/>
    </source>
</evidence>